<dbReference type="GO" id="GO:0046654">
    <property type="term" value="P:tetrahydrofolate biosynthetic process"/>
    <property type="evidence" value="ECO:0007669"/>
    <property type="project" value="UniProtKB-UniPathway"/>
</dbReference>
<keyword evidence="4 10" id="KW-0436">Ligase</keyword>
<name>W9GVR1_9PROT</name>
<dbReference type="NCBIfam" id="TIGR01499">
    <property type="entry name" value="folC"/>
    <property type="match status" value="1"/>
</dbReference>
<protein>
    <recommendedName>
        <fullName evidence="3">tetrahydrofolate synthase</fullName>
        <ecNumber evidence="3">6.3.2.17</ecNumber>
    </recommendedName>
</protein>
<dbReference type="Proteomes" id="UP000019486">
    <property type="component" value="Unassembled WGS sequence"/>
</dbReference>
<keyword evidence="13" id="KW-1185">Reference proteome</keyword>
<dbReference type="InterPro" id="IPR001645">
    <property type="entry name" value="Folylpolyglutamate_synth"/>
</dbReference>
<dbReference type="GO" id="GO:0005524">
    <property type="term" value="F:ATP binding"/>
    <property type="evidence" value="ECO:0007669"/>
    <property type="project" value="UniProtKB-KW"/>
</dbReference>
<comment type="caution">
    <text evidence="12">The sequence shown here is derived from an EMBL/GenBank/DDBJ whole genome shotgun (WGS) entry which is preliminary data.</text>
</comment>
<keyword evidence="6 10" id="KW-0547">Nucleotide-binding</keyword>
<dbReference type="InterPro" id="IPR036565">
    <property type="entry name" value="Mur-like_cat_sf"/>
</dbReference>
<evidence type="ECO:0000256" key="10">
    <source>
        <dbReference type="PIRNR" id="PIRNR001563"/>
    </source>
</evidence>
<dbReference type="STRING" id="1385369.N825_15150"/>
<evidence type="ECO:0000256" key="4">
    <source>
        <dbReference type="ARBA" id="ARBA00022598"/>
    </source>
</evidence>
<evidence type="ECO:0000256" key="9">
    <source>
        <dbReference type="ARBA" id="ARBA00047493"/>
    </source>
</evidence>
<dbReference type="Pfam" id="PF08245">
    <property type="entry name" value="Mur_ligase_M"/>
    <property type="match status" value="1"/>
</dbReference>
<dbReference type="Gene3D" id="3.40.1190.10">
    <property type="entry name" value="Mur-like, catalytic domain"/>
    <property type="match status" value="1"/>
</dbReference>
<dbReference type="InterPro" id="IPR013221">
    <property type="entry name" value="Mur_ligase_cen"/>
</dbReference>
<evidence type="ECO:0000256" key="6">
    <source>
        <dbReference type="ARBA" id="ARBA00022741"/>
    </source>
</evidence>
<dbReference type="EMBL" id="AVFL01000021">
    <property type="protein sequence ID" value="EWY37990.1"/>
    <property type="molecule type" value="Genomic_DNA"/>
</dbReference>
<keyword evidence="8" id="KW-0460">Magnesium</keyword>
<reference evidence="12 13" key="1">
    <citation type="submission" date="2013-08" db="EMBL/GenBank/DDBJ databases">
        <title>The genome sequence of Skermanella stibiiresistens.</title>
        <authorList>
            <person name="Zhu W."/>
            <person name="Wang G."/>
        </authorList>
    </citation>
    <scope>NUCLEOTIDE SEQUENCE [LARGE SCALE GENOMIC DNA]</scope>
    <source>
        <strain evidence="12 13">SB22</strain>
    </source>
</reference>
<evidence type="ECO:0000313" key="12">
    <source>
        <dbReference type="EMBL" id="EWY37990.1"/>
    </source>
</evidence>
<dbReference type="Gene3D" id="3.90.190.20">
    <property type="entry name" value="Mur ligase, C-terminal domain"/>
    <property type="match status" value="1"/>
</dbReference>
<dbReference type="PANTHER" id="PTHR11136:SF0">
    <property type="entry name" value="DIHYDROFOLATE SYNTHETASE-RELATED"/>
    <property type="match status" value="1"/>
</dbReference>
<evidence type="ECO:0000256" key="8">
    <source>
        <dbReference type="ARBA" id="ARBA00022842"/>
    </source>
</evidence>
<comment type="similarity">
    <text evidence="2 10">Belongs to the folylpolyglutamate synthase family.</text>
</comment>
<evidence type="ECO:0000256" key="3">
    <source>
        <dbReference type="ARBA" id="ARBA00013025"/>
    </source>
</evidence>
<dbReference type="AlphaFoldDB" id="W9GVR1"/>
<dbReference type="PROSITE" id="PS01012">
    <property type="entry name" value="FOLYLPOLYGLU_SYNT_2"/>
    <property type="match status" value="1"/>
</dbReference>
<evidence type="ECO:0000256" key="1">
    <source>
        <dbReference type="ARBA" id="ARBA00001946"/>
    </source>
</evidence>
<comment type="catalytic activity">
    <reaction evidence="9">
        <text>(6S)-5,6,7,8-tetrahydrofolyl-(gamma-L-Glu)(n) + L-glutamate + ATP = (6S)-5,6,7,8-tetrahydrofolyl-(gamma-L-Glu)(n+1) + ADP + phosphate + H(+)</text>
        <dbReference type="Rhea" id="RHEA:10580"/>
        <dbReference type="Rhea" id="RHEA-COMP:14738"/>
        <dbReference type="Rhea" id="RHEA-COMP:14740"/>
        <dbReference type="ChEBI" id="CHEBI:15378"/>
        <dbReference type="ChEBI" id="CHEBI:29985"/>
        <dbReference type="ChEBI" id="CHEBI:30616"/>
        <dbReference type="ChEBI" id="CHEBI:43474"/>
        <dbReference type="ChEBI" id="CHEBI:141005"/>
        <dbReference type="ChEBI" id="CHEBI:456216"/>
        <dbReference type="EC" id="6.3.2.17"/>
    </reaction>
</comment>
<dbReference type="FunFam" id="3.40.1190.10:FF:000011">
    <property type="entry name" value="Folylpolyglutamate synthase/dihydrofolate synthase"/>
    <property type="match status" value="1"/>
</dbReference>
<dbReference type="SUPFAM" id="SSF53244">
    <property type="entry name" value="MurD-like peptide ligases, peptide-binding domain"/>
    <property type="match status" value="1"/>
</dbReference>
<organism evidence="12 13">
    <name type="scientific">Skermanella stibiiresistens SB22</name>
    <dbReference type="NCBI Taxonomy" id="1385369"/>
    <lineage>
        <taxon>Bacteria</taxon>
        <taxon>Pseudomonadati</taxon>
        <taxon>Pseudomonadota</taxon>
        <taxon>Alphaproteobacteria</taxon>
        <taxon>Rhodospirillales</taxon>
        <taxon>Azospirillaceae</taxon>
        <taxon>Skermanella</taxon>
    </lineage>
</organism>
<evidence type="ECO:0000256" key="7">
    <source>
        <dbReference type="ARBA" id="ARBA00022840"/>
    </source>
</evidence>
<dbReference type="SUPFAM" id="SSF53623">
    <property type="entry name" value="MurD-like peptide ligases, catalytic domain"/>
    <property type="match status" value="1"/>
</dbReference>
<keyword evidence="7 10" id="KW-0067">ATP-binding</keyword>
<dbReference type="EC" id="6.3.2.17" evidence="3"/>
<dbReference type="PANTHER" id="PTHR11136">
    <property type="entry name" value="FOLYLPOLYGLUTAMATE SYNTHASE-RELATED"/>
    <property type="match status" value="1"/>
</dbReference>
<dbReference type="PIRSF" id="PIRSF001563">
    <property type="entry name" value="Folylpolyglu_synth"/>
    <property type="match status" value="1"/>
</dbReference>
<proteinExistence type="inferred from homology"/>
<evidence type="ECO:0000259" key="11">
    <source>
        <dbReference type="Pfam" id="PF08245"/>
    </source>
</evidence>
<dbReference type="PATRIC" id="fig|1385369.3.peg.4883"/>
<dbReference type="InterPro" id="IPR018109">
    <property type="entry name" value="Folylpolyglutamate_synth_CS"/>
</dbReference>
<feature type="domain" description="Mur ligase central" evidence="11">
    <location>
        <begin position="51"/>
        <end position="268"/>
    </location>
</feature>
<dbReference type="UniPathway" id="UPA00077">
    <property type="reaction ID" value="UER00157"/>
</dbReference>
<keyword evidence="5" id="KW-0479">Metal-binding</keyword>
<evidence type="ECO:0000256" key="5">
    <source>
        <dbReference type="ARBA" id="ARBA00022723"/>
    </source>
</evidence>
<evidence type="ECO:0000256" key="2">
    <source>
        <dbReference type="ARBA" id="ARBA00008276"/>
    </source>
</evidence>
<evidence type="ECO:0000313" key="13">
    <source>
        <dbReference type="Proteomes" id="UP000019486"/>
    </source>
</evidence>
<dbReference type="GO" id="GO:0008841">
    <property type="term" value="F:dihydrofolate synthase activity"/>
    <property type="evidence" value="ECO:0007669"/>
    <property type="project" value="TreeGrafter"/>
</dbReference>
<dbReference type="GO" id="GO:0005737">
    <property type="term" value="C:cytoplasm"/>
    <property type="evidence" value="ECO:0007669"/>
    <property type="project" value="TreeGrafter"/>
</dbReference>
<accession>W9GVR1</accession>
<dbReference type="InterPro" id="IPR036615">
    <property type="entry name" value="Mur_ligase_C_dom_sf"/>
</dbReference>
<dbReference type="GO" id="GO:0046872">
    <property type="term" value="F:metal ion binding"/>
    <property type="evidence" value="ECO:0007669"/>
    <property type="project" value="UniProtKB-KW"/>
</dbReference>
<sequence>MIVPSAERADPVLDRLKHLHPKVIDLSLGRTFRMLEAVGSPHLRLPPTVHVAGTNGKGSTIAFLRAFLEAAGKRVHVYTSPHLVRFHERIRLAGKLIPDDHLAEILEECETANQGQPITYFEITTAAAMLAFSRVPADVLLLETGLGGRLDSTNVLDRPAVTALTRISYDHTQFLGDTLTAIAGEKAGIMKPGVPAVVAPQPEDEAMAAFRAKAQEIGAPLFAAGEAWTVVPTATGFRFDSPARGVDLPLPGLPGAHQIVNAGVALACLDHLPGIRVPDEAVARGLATVEWPGRLQRLTRGPLVDRLPPGWELWLDGGHNDSAGEVLGAQAARWRREDGLPLTLIFGMLATKEPTDFLRPLKAHVTMLRAVAVPGEEASLAPGDAADAARAVGIADAAASSGVEAALAEVMARAAGPTRVMICGSLYLAGAVLARHG</sequence>
<gene>
    <name evidence="12" type="ORF">N825_15150</name>
</gene>
<comment type="cofactor">
    <cofactor evidence="1">
        <name>Mg(2+)</name>
        <dbReference type="ChEBI" id="CHEBI:18420"/>
    </cofactor>
</comment>
<dbReference type="GO" id="GO:0004326">
    <property type="term" value="F:tetrahydrofolylpolyglutamate synthase activity"/>
    <property type="evidence" value="ECO:0007669"/>
    <property type="project" value="UniProtKB-EC"/>
</dbReference>